<reference evidence="5 6" key="1">
    <citation type="submission" date="2018-09" db="EMBL/GenBank/DDBJ databases">
        <title>Marinorhizobium profundi gen. nov., sp. nov., isolated from a deep-sea sediment sample from the New Britain Trench and proposal of Marinorhizobiaceae fam. nov. in the order Rhizobiales of the class Alphaproteobacteria.</title>
        <authorList>
            <person name="Cao J."/>
        </authorList>
    </citation>
    <scope>NUCLEOTIDE SEQUENCE [LARGE SCALE GENOMIC DNA]</scope>
    <source>
        <strain evidence="5 6">WS11</strain>
    </source>
</reference>
<dbReference type="SUPFAM" id="SSF52922">
    <property type="entry name" value="TK C-terminal domain-like"/>
    <property type="match status" value="1"/>
</dbReference>
<evidence type="ECO:0000256" key="2">
    <source>
        <dbReference type="ARBA" id="ARBA00023002"/>
    </source>
</evidence>
<dbReference type="NCBIfam" id="NF006667">
    <property type="entry name" value="PRK09212.1"/>
    <property type="match status" value="1"/>
</dbReference>
<gene>
    <name evidence="5" type="ORF">D5400_03775</name>
</gene>
<feature type="domain" description="Transketolase-like pyrimidine-binding" evidence="4">
    <location>
        <begin position="7"/>
        <end position="182"/>
    </location>
</feature>
<dbReference type="InterPro" id="IPR009014">
    <property type="entry name" value="Transketo_C/PFOR_II"/>
</dbReference>
<dbReference type="Gene3D" id="3.40.50.970">
    <property type="match status" value="1"/>
</dbReference>
<dbReference type="FunFam" id="3.40.50.970:FF:000001">
    <property type="entry name" value="Pyruvate dehydrogenase E1 beta subunit"/>
    <property type="match status" value="1"/>
</dbReference>
<name>A0A3S9B105_9HYPH</name>
<dbReference type="InterPro" id="IPR029061">
    <property type="entry name" value="THDP-binding"/>
</dbReference>
<dbReference type="OrthoDB" id="9780894at2"/>
<accession>A0A3S9B105</accession>
<evidence type="ECO:0000256" key="3">
    <source>
        <dbReference type="ARBA" id="ARBA00023052"/>
    </source>
</evidence>
<dbReference type="GO" id="GO:0016491">
    <property type="term" value="F:oxidoreductase activity"/>
    <property type="evidence" value="ECO:0007669"/>
    <property type="project" value="UniProtKB-KW"/>
</dbReference>
<organism evidence="5 6">
    <name type="scientific">Georhizobium profundi</name>
    <dbReference type="NCBI Taxonomy" id="2341112"/>
    <lineage>
        <taxon>Bacteria</taxon>
        <taxon>Pseudomonadati</taxon>
        <taxon>Pseudomonadota</taxon>
        <taxon>Alphaproteobacteria</taxon>
        <taxon>Hyphomicrobiales</taxon>
        <taxon>Rhizobiaceae</taxon>
        <taxon>Georhizobium</taxon>
    </lineage>
</organism>
<evidence type="ECO:0000313" key="5">
    <source>
        <dbReference type="EMBL" id="AZN70511.1"/>
    </source>
</evidence>
<dbReference type="SUPFAM" id="SSF52518">
    <property type="entry name" value="Thiamin diphosphate-binding fold (THDP-binding)"/>
    <property type="match status" value="1"/>
</dbReference>
<dbReference type="InterPro" id="IPR033248">
    <property type="entry name" value="Transketolase_C"/>
</dbReference>
<dbReference type="AlphaFoldDB" id="A0A3S9B105"/>
<dbReference type="Gene3D" id="3.40.50.920">
    <property type="match status" value="1"/>
</dbReference>
<evidence type="ECO:0000256" key="1">
    <source>
        <dbReference type="ARBA" id="ARBA00001964"/>
    </source>
</evidence>
<dbReference type="Proteomes" id="UP000268192">
    <property type="component" value="Chromosome"/>
</dbReference>
<keyword evidence="2" id="KW-0560">Oxidoreductase</keyword>
<evidence type="ECO:0000259" key="4">
    <source>
        <dbReference type="SMART" id="SM00861"/>
    </source>
</evidence>
<keyword evidence="3" id="KW-0786">Thiamine pyrophosphate</keyword>
<dbReference type="InterPro" id="IPR005475">
    <property type="entry name" value="Transketolase-like_Pyr-bd"/>
</dbReference>
<proteinExistence type="predicted"/>
<comment type="cofactor">
    <cofactor evidence="1">
        <name>thiamine diphosphate</name>
        <dbReference type="ChEBI" id="CHEBI:58937"/>
    </cofactor>
</comment>
<keyword evidence="6" id="KW-1185">Reference proteome</keyword>
<dbReference type="FunFam" id="3.40.50.920:FF:000001">
    <property type="entry name" value="Pyruvate dehydrogenase E1 beta subunit"/>
    <property type="match status" value="1"/>
</dbReference>
<protein>
    <submittedName>
        <fullName evidence="5">Alpha-ketoacid dehydrogenase subunit beta</fullName>
    </submittedName>
</protein>
<dbReference type="RefSeq" id="WP_126007790.1">
    <property type="nucleotide sequence ID" value="NZ_CP032509.1"/>
</dbReference>
<dbReference type="CDD" id="cd07036">
    <property type="entry name" value="TPP_PYR_E1-PDHc-beta_like"/>
    <property type="match status" value="1"/>
</dbReference>
<evidence type="ECO:0000313" key="6">
    <source>
        <dbReference type="Proteomes" id="UP000268192"/>
    </source>
</evidence>
<dbReference type="PANTHER" id="PTHR43257">
    <property type="entry name" value="PYRUVATE DEHYDROGENASE E1 COMPONENT BETA SUBUNIT"/>
    <property type="match status" value="1"/>
</dbReference>
<dbReference type="Pfam" id="PF02780">
    <property type="entry name" value="Transketolase_C"/>
    <property type="match status" value="1"/>
</dbReference>
<dbReference type="SMART" id="SM00861">
    <property type="entry name" value="Transket_pyr"/>
    <property type="match status" value="1"/>
</dbReference>
<dbReference type="KEGG" id="abaw:D5400_03775"/>
<sequence length="340" mass="36426">MAETSISTYRSAIIDALAEEMRNDAGVFLMGEDIGKAGGVFKQTEGLFIEFGAERVIDTPISEPGAFGMAVGAAMTGMRPVFEVMFGDFMTLIMDQLVNQAAKVAYMSNGQFTVPLVVRTTMGTGSSLGPQHSQSLYAWACHVPGLKVAVPSTPADAKGLYKSAIRDANPVLIFEDRMLYGLKGPVAVGETSLVPLGQAVVARGGRDLTVVAVGRMVQHALKAAERLSEDGIEIEVVDPRTLLPLDVETIACSVRRTNRALVVDGGAQQYGAGAEIAQSINEAAFDWLDAPVMRLCAENIPVPISRTLEPLVQPDESRIVAKVKELLVGHRWPDREDDSP</sequence>
<dbReference type="Pfam" id="PF02779">
    <property type="entry name" value="Transket_pyr"/>
    <property type="match status" value="1"/>
</dbReference>
<dbReference type="EMBL" id="CP032509">
    <property type="protein sequence ID" value="AZN70511.1"/>
    <property type="molecule type" value="Genomic_DNA"/>
</dbReference>
<dbReference type="PANTHER" id="PTHR43257:SF2">
    <property type="entry name" value="PYRUVATE DEHYDROGENASE E1 COMPONENT SUBUNIT BETA"/>
    <property type="match status" value="1"/>
</dbReference>